<proteinExistence type="predicted"/>
<dbReference type="InterPro" id="IPR006597">
    <property type="entry name" value="Sel1-like"/>
</dbReference>
<reference evidence="2 3" key="1">
    <citation type="submission" date="2020-06" db="EMBL/GenBank/DDBJ databases">
        <title>WGS assembly of Ceratodon purpureus strain R40.</title>
        <authorList>
            <person name="Carey S.B."/>
            <person name="Jenkins J."/>
            <person name="Shu S."/>
            <person name="Lovell J.T."/>
            <person name="Sreedasyam A."/>
            <person name="Maumus F."/>
            <person name="Tiley G.P."/>
            <person name="Fernandez-Pozo N."/>
            <person name="Barry K."/>
            <person name="Chen C."/>
            <person name="Wang M."/>
            <person name="Lipzen A."/>
            <person name="Daum C."/>
            <person name="Saski C.A."/>
            <person name="Payton A.C."/>
            <person name="Mcbreen J.C."/>
            <person name="Conrad R.E."/>
            <person name="Kollar L.M."/>
            <person name="Olsson S."/>
            <person name="Huttunen S."/>
            <person name="Landis J.B."/>
            <person name="Wickett N.J."/>
            <person name="Johnson M.G."/>
            <person name="Rensing S.A."/>
            <person name="Grimwood J."/>
            <person name="Schmutz J."/>
            <person name="Mcdaniel S.F."/>
        </authorList>
    </citation>
    <scope>NUCLEOTIDE SEQUENCE [LARGE SCALE GENOMIC DNA]</scope>
    <source>
        <strain evidence="2 3">R40</strain>
    </source>
</reference>
<organism evidence="2 3">
    <name type="scientific">Ceratodon purpureus</name>
    <name type="common">Fire moss</name>
    <name type="synonym">Dicranum purpureum</name>
    <dbReference type="NCBI Taxonomy" id="3225"/>
    <lineage>
        <taxon>Eukaryota</taxon>
        <taxon>Viridiplantae</taxon>
        <taxon>Streptophyta</taxon>
        <taxon>Embryophyta</taxon>
        <taxon>Bryophyta</taxon>
        <taxon>Bryophytina</taxon>
        <taxon>Bryopsida</taxon>
        <taxon>Dicranidae</taxon>
        <taxon>Pseudoditrichales</taxon>
        <taxon>Ditrichaceae</taxon>
        <taxon>Ceratodon</taxon>
    </lineage>
</organism>
<dbReference type="PANTHER" id="PTHR44329:SF260">
    <property type="entry name" value="PROTEIN KINASE DOMAIN-CONTAINING PROTEIN"/>
    <property type="match status" value="1"/>
</dbReference>
<dbReference type="Pfam" id="PF08238">
    <property type="entry name" value="Sel1"/>
    <property type="match status" value="2"/>
</dbReference>
<dbReference type="EMBL" id="CM026432">
    <property type="protein sequence ID" value="KAG0557350.1"/>
    <property type="molecule type" value="Genomic_DNA"/>
</dbReference>
<protein>
    <recommendedName>
        <fullName evidence="1">Protein kinase domain-containing protein</fullName>
    </recommendedName>
</protein>
<evidence type="ECO:0000313" key="2">
    <source>
        <dbReference type="EMBL" id="KAG0557350.1"/>
    </source>
</evidence>
<dbReference type="GO" id="GO:0004674">
    <property type="term" value="F:protein serine/threonine kinase activity"/>
    <property type="evidence" value="ECO:0007669"/>
    <property type="project" value="TreeGrafter"/>
</dbReference>
<dbReference type="PANTHER" id="PTHR44329">
    <property type="entry name" value="SERINE/THREONINE-PROTEIN KINASE TNNI3K-RELATED"/>
    <property type="match status" value="1"/>
</dbReference>
<dbReference type="Pfam" id="PF07714">
    <property type="entry name" value="PK_Tyr_Ser-Thr"/>
    <property type="match status" value="1"/>
</dbReference>
<feature type="domain" description="Protein kinase" evidence="1">
    <location>
        <begin position="208"/>
        <end position="478"/>
    </location>
</feature>
<dbReference type="InterPro" id="IPR000719">
    <property type="entry name" value="Prot_kinase_dom"/>
</dbReference>
<dbReference type="PROSITE" id="PS50011">
    <property type="entry name" value="PROTEIN_KINASE_DOM"/>
    <property type="match status" value="1"/>
</dbReference>
<keyword evidence="3" id="KW-1185">Reference proteome</keyword>
<comment type="caution">
    <text evidence="2">The sequence shown here is derived from an EMBL/GenBank/DDBJ whole genome shotgun (WGS) entry which is preliminary data.</text>
</comment>
<dbReference type="InterPro" id="IPR011990">
    <property type="entry name" value="TPR-like_helical_dom_sf"/>
</dbReference>
<dbReference type="Gene3D" id="1.10.510.10">
    <property type="entry name" value="Transferase(Phosphotransferase) domain 1"/>
    <property type="match status" value="1"/>
</dbReference>
<evidence type="ECO:0000313" key="3">
    <source>
        <dbReference type="Proteomes" id="UP000822688"/>
    </source>
</evidence>
<dbReference type="SUPFAM" id="SSF56112">
    <property type="entry name" value="Protein kinase-like (PK-like)"/>
    <property type="match status" value="1"/>
</dbReference>
<accession>A0A8T0GE89</accession>
<dbReference type="Gene3D" id="3.30.200.20">
    <property type="entry name" value="Phosphorylase Kinase, domain 1"/>
    <property type="match status" value="1"/>
</dbReference>
<dbReference type="GO" id="GO:0005524">
    <property type="term" value="F:ATP binding"/>
    <property type="evidence" value="ECO:0007669"/>
    <property type="project" value="InterPro"/>
</dbReference>
<gene>
    <name evidence="2" type="ORF">KC19_11G122700</name>
</gene>
<dbReference type="SUPFAM" id="SSF81901">
    <property type="entry name" value="HCP-like"/>
    <property type="match status" value="1"/>
</dbReference>
<dbReference type="InterPro" id="IPR001245">
    <property type="entry name" value="Ser-Thr/Tyr_kinase_cat_dom"/>
</dbReference>
<evidence type="ECO:0000259" key="1">
    <source>
        <dbReference type="PROSITE" id="PS50011"/>
    </source>
</evidence>
<dbReference type="SMART" id="SM00671">
    <property type="entry name" value="SEL1"/>
    <property type="match status" value="2"/>
</dbReference>
<dbReference type="Proteomes" id="UP000822688">
    <property type="component" value="Chromosome 11"/>
</dbReference>
<dbReference type="InterPro" id="IPR011009">
    <property type="entry name" value="Kinase-like_dom_sf"/>
</dbReference>
<dbReference type="Gene3D" id="1.25.40.10">
    <property type="entry name" value="Tetratricopeptide repeat domain"/>
    <property type="match status" value="1"/>
</dbReference>
<sequence length="753" mass="84902">MADVYALCRGVVKTLQDRDIKFNHYQRELLAKTFSHFLDNLESAFRKDHTKDDRLRMCAKALSELWRVMTYGEMLVAEWANEDWWKSVLCSSVSSSLQMHMDFLLQDFIRCLDIAKIAIAETTRDQTFKLPIMDHSEFFAAMVEEAHMKDTEALVRELAALKEGKTFLQRRFGSSYGLSKHLLRKFQPGSPRSPEARPSNSLDFRCIDMTDNSLGKGSVGTVFECKCFGMAAAAKCFSLLGDDSIKTLEEEVSRFTRLQHPNLIHFIGYTVREGQLMLIMERGRENLESYLARNGAKAANPLNLLKALDILLQIGEGMKYLHENNVMHGNLKMSDIILNATEKKNSYEDNFWCVQVKLADYGLSRLKQTMRPSSPGRTPEAGNVDKYAKSGDVYSFAMVMYEILMGCKPFEHIIPRDILPKLLTGWRPALNPNSRCPGYLSAYMHRCWATNPADRPLFPEICSMLSYCKGVMLRHSFPSPLSCINEYDAEILSSRLGSKWCIQEGAKSNLPLEVYSYATFDITRRTQKDAAKILTGVDEVAEVMKAGRHFGNWTSQACDFNKAFKLFKSVQHHDHPEALWRLGLCYELGLGVSSSELTAISLYEQARDLGFPSAHIELGLCYATGHGVDHSIDLAQRNWSAALEEQTNSNSTLLSIQEMLQNLAAGMSVCTLDSENAYLAMASRLQALTSHEIGLRLILGPDDCNKPLLRRIQRIQAKLLKTLTTNTDRSAIPVKFLGDSHTSTRIAVLQGSY</sequence>
<dbReference type="AlphaFoldDB" id="A0A8T0GE89"/>
<dbReference type="InterPro" id="IPR051681">
    <property type="entry name" value="Ser/Thr_Kinases-Pseudokinases"/>
</dbReference>
<name>A0A8T0GE89_CERPU</name>